<accession>A0A1G8I483</accession>
<evidence type="ECO:0000313" key="2">
    <source>
        <dbReference type="Proteomes" id="UP000199636"/>
    </source>
</evidence>
<sequence>MYRYFVDRANLRAVAQYLIDARQAEVSDVLAVKAMLKHRLKETFAVQGTSVNFDACACVCEPVFCMPVEKPGGRRTDVMLNLLIRSGTNGAAAWEFERLA</sequence>
<organism evidence="1 2">
    <name type="scientific">Pseudomonas panipatensis</name>
    <dbReference type="NCBI Taxonomy" id="428992"/>
    <lineage>
        <taxon>Bacteria</taxon>
        <taxon>Pseudomonadati</taxon>
        <taxon>Pseudomonadota</taxon>
        <taxon>Gammaproteobacteria</taxon>
        <taxon>Pseudomonadales</taxon>
        <taxon>Pseudomonadaceae</taxon>
        <taxon>Pseudomonas</taxon>
    </lineage>
</organism>
<reference evidence="2" key="1">
    <citation type="submission" date="2016-10" db="EMBL/GenBank/DDBJ databases">
        <authorList>
            <person name="Varghese N."/>
            <person name="Submissions S."/>
        </authorList>
    </citation>
    <scope>NUCLEOTIDE SEQUENCE [LARGE SCALE GENOMIC DNA]</scope>
    <source>
        <strain evidence="2">CCM 7469</strain>
    </source>
</reference>
<dbReference type="AlphaFoldDB" id="A0A1G8I483"/>
<keyword evidence="2" id="KW-1185">Reference proteome</keyword>
<evidence type="ECO:0000313" key="1">
    <source>
        <dbReference type="EMBL" id="SDI13738.1"/>
    </source>
</evidence>
<gene>
    <name evidence="1" type="ORF">SAMN05216272_10621</name>
</gene>
<protein>
    <submittedName>
        <fullName evidence="1">Uncharacterized protein</fullName>
    </submittedName>
</protein>
<dbReference type="EMBL" id="FNDS01000006">
    <property type="protein sequence ID" value="SDI13738.1"/>
    <property type="molecule type" value="Genomic_DNA"/>
</dbReference>
<proteinExistence type="predicted"/>
<dbReference type="Proteomes" id="UP000199636">
    <property type="component" value="Unassembled WGS sequence"/>
</dbReference>
<name>A0A1G8I483_9PSED</name>